<dbReference type="Proteomes" id="UP001342826">
    <property type="component" value="Unassembled WGS sequence"/>
</dbReference>
<comment type="caution">
    <text evidence="1">The sequence shown here is derived from an EMBL/GenBank/DDBJ whole genome shotgun (WGS) entry which is preliminary data.</text>
</comment>
<accession>A0ABU6NY95</accession>
<proteinExistence type="predicted"/>
<evidence type="ECO:0000313" key="1">
    <source>
        <dbReference type="EMBL" id="MED4402102.1"/>
    </source>
</evidence>
<dbReference type="GeneID" id="301141860"/>
<organism evidence="1 2">
    <name type="scientific">Metabacillus fastidiosus</name>
    <dbReference type="NCBI Taxonomy" id="1458"/>
    <lineage>
        <taxon>Bacteria</taxon>
        <taxon>Bacillati</taxon>
        <taxon>Bacillota</taxon>
        <taxon>Bacilli</taxon>
        <taxon>Bacillales</taxon>
        <taxon>Bacillaceae</taxon>
        <taxon>Metabacillus</taxon>
    </lineage>
</organism>
<dbReference type="EMBL" id="JARTFS010000009">
    <property type="protein sequence ID" value="MED4402102.1"/>
    <property type="molecule type" value="Genomic_DNA"/>
</dbReference>
<dbReference type="RefSeq" id="WP_066231576.1">
    <property type="nucleotide sequence ID" value="NZ_JARTFS010000009.1"/>
</dbReference>
<name>A0ABU6NY95_9BACI</name>
<sequence>MNLQEMKDMQEIYNEIKDELTAPFPKGTVQLNESKDIASIPVQAYIKRLEKVAGVFWSWKLVGDPVIYEKESQVQVKGVLKILGAEREGIGFANFQVYEDTLKIKNLKNAVLSAESDALRKACDKFQMGWKDLAPYRKWGDNPAVNLSTHQERPQNVQDVSPEKCAKCSKYLTQEELQFLNDHQIKIKYCKNDIPPHLLKKRS</sequence>
<gene>
    <name evidence="1" type="ORF">P9271_12325</name>
</gene>
<protein>
    <submittedName>
        <fullName evidence="1">Uncharacterized protein</fullName>
    </submittedName>
</protein>
<keyword evidence="2" id="KW-1185">Reference proteome</keyword>
<evidence type="ECO:0000313" key="2">
    <source>
        <dbReference type="Proteomes" id="UP001342826"/>
    </source>
</evidence>
<reference evidence="1 2" key="1">
    <citation type="submission" date="2023-03" db="EMBL/GenBank/DDBJ databases">
        <title>Bacillus Genome Sequencing.</title>
        <authorList>
            <person name="Dunlap C."/>
        </authorList>
    </citation>
    <scope>NUCLEOTIDE SEQUENCE [LARGE SCALE GENOMIC DNA]</scope>
    <source>
        <strain evidence="1 2">NRS-1717</strain>
    </source>
</reference>